<dbReference type="OrthoDB" id="1436640at2"/>
<dbReference type="EMBL" id="FNNJ01000012">
    <property type="protein sequence ID" value="SDX94672.1"/>
    <property type="molecule type" value="Genomic_DNA"/>
</dbReference>
<evidence type="ECO:0000313" key="2">
    <source>
        <dbReference type="Proteomes" id="UP000199595"/>
    </source>
</evidence>
<gene>
    <name evidence="1" type="ORF">SAMN05444411_11261</name>
</gene>
<dbReference type="STRING" id="762486.SAMN05444411_11261"/>
<evidence type="ECO:0000313" key="1">
    <source>
        <dbReference type="EMBL" id="SDX94672.1"/>
    </source>
</evidence>
<sequence length="179" mass="20527">MITCKLPHNLLFILKRVLCVLLFFCIENSLFAQTVQVPENIQAALLSKVLKFNQDLQKTANIKILVVYNKNLEINRDNFINGLDESISVKAIKPIELEKNISDYKVVYFMSGLNKEAILCKKHKVLSVTGTNQYVENGEISLGFKVENNKPRIVMNLTSLEKEEQFFSSDILRISKIFK</sequence>
<reference evidence="1 2" key="1">
    <citation type="submission" date="2016-10" db="EMBL/GenBank/DDBJ databases">
        <authorList>
            <person name="de Groot N.N."/>
        </authorList>
    </citation>
    <scope>NUCLEOTIDE SEQUENCE [LARGE SCALE GENOMIC DNA]</scope>
    <source>
        <strain evidence="1 2">DSM 24956</strain>
    </source>
</reference>
<evidence type="ECO:0008006" key="3">
    <source>
        <dbReference type="Google" id="ProtNLM"/>
    </source>
</evidence>
<dbReference type="InterPro" id="IPR025293">
    <property type="entry name" value="YfiR/HmsC-like"/>
</dbReference>
<name>A0A1H3FUD4_9FLAO</name>
<dbReference type="AlphaFoldDB" id="A0A1H3FUD4"/>
<dbReference type="Pfam" id="PF13689">
    <property type="entry name" value="DUF4154"/>
    <property type="match status" value="1"/>
</dbReference>
<accession>A0A1H3FUD4</accession>
<dbReference type="Proteomes" id="UP000199595">
    <property type="component" value="Unassembled WGS sequence"/>
</dbReference>
<organism evidence="1 2">
    <name type="scientific">Lutibacter oricola</name>
    <dbReference type="NCBI Taxonomy" id="762486"/>
    <lineage>
        <taxon>Bacteria</taxon>
        <taxon>Pseudomonadati</taxon>
        <taxon>Bacteroidota</taxon>
        <taxon>Flavobacteriia</taxon>
        <taxon>Flavobacteriales</taxon>
        <taxon>Flavobacteriaceae</taxon>
        <taxon>Lutibacter</taxon>
    </lineage>
</organism>
<keyword evidence="2" id="KW-1185">Reference proteome</keyword>
<proteinExistence type="predicted"/>
<protein>
    <recommendedName>
        <fullName evidence="3">DUF4154 domain-containing protein</fullName>
    </recommendedName>
</protein>